<feature type="chain" id="PRO_5016842176" description="DUF4139 domain-containing protein" evidence="1">
    <location>
        <begin position="24"/>
        <end position="514"/>
    </location>
</feature>
<dbReference type="EMBL" id="QNRR01000001">
    <property type="protein sequence ID" value="RBP47413.1"/>
    <property type="molecule type" value="Genomic_DNA"/>
</dbReference>
<sequence>MNPLSRSLRYAALLHFSAVSIFADTSLTIYNQNFGVVRDTVPLDLQQGENRLRFTDTTAHAEPDSVILRDPSGKTKLTILEQNYRADPISEARLLSLHEGKEIEFFVREQNKPDRIVKGKIIRSGYVPHNAQAMQRYGQIYYQNQMAMAYGGGGANQPIIEVDGQLQFSLPGLPRFPALADDTILKPTLDWRLHSDQAGKLDAELSYVTGGMSWDASYNVISPEKSDELDLTGWVTMDNQSGKEFRDAKIQLVAGDVAKIVDPRMDGNMHVANKSMLGAMKANAPMPPQVTEKSFDEYHLYTLPLATTLHDRETKQVEFVRASEVKSKRIYVYDGLYIDPNQWRGQSLTYLRTREDFGNESNTKVWVMREFKNSEQNKLGMALPRGRVRFYRRDDDNGRLQFVGEDLIDHTPKDEFIRVNTGNAFDLVGERRRTDFKVDSSNHWLDETFEIKVRNHKKEPVEIRVVEHLFRWVNWEIRQPSIPFTKKDAQTIEYRVPLKPDEEKTLTYTVHYTW</sequence>
<dbReference type="InterPro" id="IPR037291">
    <property type="entry name" value="DUF4139"/>
</dbReference>
<dbReference type="OrthoDB" id="9783078at2"/>
<evidence type="ECO:0000313" key="3">
    <source>
        <dbReference type="EMBL" id="RBP47413.1"/>
    </source>
</evidence>
<evidence type="ECO:0000259" key="2">
    <source>
        <dbReference type="Pfam" id="PF13598"/>
    </source>
</evidence>
<dbReference type="Proteomes" id="UP000253426">
    <property type="component" value="Unassembled WGS sequence"/>
</dbReference>
<name>A0A366HT14_9BACT</name>
<gene>
    <name evidence="3" type="ORF">DES53_101210</name>
</gene>
<dbReference type="Pfam" id="PF13598">
    <property type="entry name" value="DUF4139"/>
    <property type="match status" value="1"/>
</dbReference>
<accession>A0A366HT14</accession>
<dbReference type="PANTHER" id="PTHR38075:SF1">
    <property type="entry name" value="DUF4139 DOMAIN-CONTAINING PROTEIN"/>
    <property type="match status" value="1"/>
</dbReference>
<proteinExistence type="predicted"/>
<dbReference type="PANTHER" id="PTHR38075">
    <property type="entry name" value="DUF4139 DOMAIN-CONTAINING PROTEIN"/>
    <property type="match status" value="1"/>
</dbReference>
<keyword evidence="4" id="KW-1185">Reference proteome</keyword>
<dbReference type="AlphaFoldDB" id="A0A366HT14"/>
<feature type="domain" description="DUF4139" evidence="2">
    <location>
        <begin position="204"/>
        <end position="514"/>
    </location>
</feature>
<protein>
    <recommendedName>
        <fullName evidence="2">DUF4139 domain-containing protein</fullName>
    </recommendedName>
</protein>
<reference evidence="3 4" key="1">
    <citation type="submission" date="2018-06" db="EMBL/GenBank/DDBJ databases">
        <title>Genomic Encyclopedia of Type Strains, Phase IV (KMG-IV): sequencing the most valuable type-strain genomes for metagenomic binning, comparative biology and taxonomic classification.</title>
        <authorList>
            <person name="Goeker M."/>
        </authorList>
    </citation>
    <scope>NUCLEOTIDE SEQUENCE [LARGE SCALE GENOMIC DNA]</scope>
    <source>
        <strain evidence="3 4">DSM 25532</strain>
    </source>
</reference>
<evidence type="ECO:0000256" key="1">
    <source>
        <dbReference type="SAM" id="SignalP"/>
    </source>
</evidence>
<keyword evidence="1" id="KW-0732">Signal</keyword>
<dbReference type="RefSeq" id="WP_113956351.1">
    <property type="nucleotide sequence ID" value="NZ_QNRR01000001.1"/>
</dbReference>
<organism evidence="3 4">
    <name type="scientific">Roseimicrobium gellanilyticum</name>
    <dbReference type="NCBI Taxonomy" id="748857"/>
    <lineage>
        <taxon>Bacteria</taxon>
        <taxon>Pseudomonadati</taxon>
        <taxon>Verrucomicrobiota</taxon>
        <taxon>Verrucomicrobiia</taxon>
        <taxon>Verrucomicrobiales</taxon>
        <taxon>Verrucomicrobiaceae</taxon>
        <taxon>Roseimicrobium</taxon>
    </lineage>
</organism>
<evidence type="ECO:0000313" key="4">
    <source>
        <dbReference type="Proteomes" id="UP000253426"/>
    </source>
</evidence>
<feature type="signal peptide" evidence="1">
    <location>
        <begin position="1"/>
        <end position="23"/>
    </location>
</feature>
<comment type="caution">
    <text evidence="3">The sequence shown here is derived from an EMBL/GenBank/DDBJ whole genome shotgun (WGS) entry which is preliminary data.</text>
</comment>